<evidence type="ECO:0000313" key="3">
    <source>
        <dbReference type="Proteomes" id="UP000006732"/>
    </source>
</evidence>
<feature type="transmembrane region" description="Helical" evidence="1">
    <location>
        <begin position="14"/>
        <end position="35"/>
    </location>
</feature>
<protein>
    <submittedName>
        <fullName evidence="2">Uncharacterized protein</fullName>
    </submittedName>
</protein>
<evidence type="ECO:0000256" key="1">
    <source>
        <dbReference type="SAM" id="Phobius"/>
    </source>
</evidence>
<keyword evidence="1" id="KW-0812">Transmembrane</keyword>
<dbReference type="HOGENOM" id="CLU_2480596_0_0_7"/>
<keyword evidence="1" id="KW-1133">Transmembrane helix</keyword>
<proteinExistence type="predicted"/>
<keyword evidence="1" id="KW-0472">Membrane</keyword>
<dbReference type="STRING" id="338966.Ppro_3510"/>
<dbReference type="AlphaFoldDB" id="A1AUT2"/>
<organism evidence="2 3">
    <name type="scientific">Pelobacter propionicus (strain DSM 2379 / NBRC 103807 / OttBd1)</name>
    <dbReference type="NCBI Taxonomy" id="338966"/>
    <lineage>
        <taxon>Bacteria</taxon>
        <taxon>Pseudomonadati</taxon>
        <taxon>Thermodesulfobacteriota</taxon>
        <taxon>Desulfuromonadia</taxon>
        <taxon>Desulfuromonadales</taxon>
        <taxon>Desulfuromonadaceae</taxon>
        <taxon>Pelobacter</taxon>
    </lineage>
</organism>
<dbReference type="Proteomes" id="UP000006732">
    <property type="component" value="Chromosome"/>
</dbReference>
<evidence type="ECO:0000313" key="2">
    <source>
        <dbReference type="EMBL" id="ABL01103.1"/>
    </source>
</evidence>
<accession>A1AUT2</accession>
<name>A1AUT2_PELPD</name>
<keyword evidence="3" id="KW-1185">Reference proteome</keyword>
<dbReference type="KEGG" id="ppd:Ppro_3510"/>
<sequence>MRPEKGLVCRARQLIHIILICYAVSVLIGEVKTALLPPFRAMEKELPSKKKTCDFSTTGTFYSLFSSVVLSSNPKIRAYNYHTSQRR</sequence>
<gene>
    <name evidence="2" type="ordered locus">Ppro_3510</name>
</gene>
<dbReference type="EMBL" id="CP000482">
    <property type="protein sequence ID" value="ABL01103.1"/>
    <property type="molecule type" value="Genomic_DNA"/>
</dbReference>
<reference evidence="2 3" key="1">
    <citation type="submission" date="2006-10" db="EMBL/GenBank/DDBJ databases">
        <title>Complete sequence of chromosome of Pelobacter propionicus DSM 2379.</title>
        <authorList>
            <consortium name="US DOE Joint Genome Institute"/>
            <person name="Copeland A."/>
            <person name="Lucas S."/>
            <person name="Lapidus A."/>
            <person name="Barry K."/>
            <person name="Detter J.C."/>
            <person name="Glavina del Rio T."/>
            <person name="Hammon N."/>
            <person name="Israni S."/>
            <person name="Dalin E."/>
            <person name="Tice H."/>
            <person name="Pitluck S."/>
            <person name="Saunders E."/>
            <person name="Brettin T."/>
            <person name="Bruce D."/>
            <person name="Han C."/>
            <person name="Tapia R."/>
            <person name="Schmutz J."/>
            <person name="Larimer F."/>
            <person name="Land M."/>
            <person name="Hauser L."/>
            <person name="Kyrpides N."/>
            <person name="Kim E."/>
            <person name="Lovley D."/>
            <person name="Richardson P."/>
        </authorList>
    </citation>
    <scope>NUCLEOTIDE SEQUENCE [LARGE SCALE GENOMIC DNA]</scope>
    <source>
        <strain evidence="3">DSM 2379 / NBRC 103807 / OttBd1</strain>
    </source>
</reference>